<dbReference type="Proteomes" id="UP000254343">
    <property type="component" value="Unassembled WGS sequence"/>
</dbReference>
<proteinExistence type="predicted"/>
<evidence type="ECO:0000313" key="1">
    <source>
        <dbReference type="EMBL" id="SUU83389.1"/>
    </source>
</evidence>
<name>A0A380W4A5_AFIFE</name>
<dbReference type="InterPro" id="IPR045384">
    <property type="entry name" value="DUF6527"/>
</dbReference>
<dbReference type="AlphaFoldDB" id="A0A380W4A5"/>
<sequence length="146" mass="16804">MTRRTTMKHCYVEFIPKDLDKGMLYISNRFKTASHLCCCGCGNKVVTPLNPSKWRLTDHGSTVSLEPSIGLGVLPCKSHYWIRESRIDWYPSMTYGETQRAQRADHYTSQVYTGEIKPPPPPAPSTPPAWWQRFIAWVVTLFKRAK</sequence>
<dbReference type="OrthoDB" id="3788717at2"/>
<organism evidence="1 2">
    <name type="scientific">Afipia felis</name>
    <name type="common">Cat scratch disease bacillus</name>
    <dbReference type="NCBI Taxonomy" id="1035"/>
    <lineage>
        <taxon>Bacteria</taxon>
        <taxon>Pseudomonadati</taxon>
        <taxon>Pseudomonadota</taxon>
        <taxon>Alphaproteobacteria</taxon>
        <taxon>Hyphomicrobiales</taxon>
        <taxon>Nitrobacteraceae</taxon>
        <taxon>Afipia</taxon>
    </lineage>
</organism>
<dbReference type="Pfam" id="PF20137">
    <property type="entry name" value="BubE"/>
    <property type="match status" value="1"/>
</dbReference>
<evidence type="ECO:0000313" key="2">
    <source>
        <dbReference type="Proteomes" id="UP000254343"/>
    </source>
</evidence>
<accession>A0A380W4A5</accession>
<dbReference type="RefSeq" id="WP_002718168.1">
    <property type="nucleotide sequence ID" value="NZ_UFSI01000001.1"/>
</dbReference>
<reference evidence="1 2" key="1">
    <citation type="submission" date="2018-06" db="EMBL/GenBank/DDBJ databases">
        <authorList>
            <consortium name="Pathogen Informatics"/>
            <person name="Doyle S."/>
        </authorList>
    </citation>
    <scope>NUCLEOTIDE SEQUENCE [LARGE SCALE GENOMIC DNA]</scope>
    <source>
        <strain evidence="1 2">NCTC12722</strain>
    </source>
</reference>
<gene>
    <name evidence="1" type="ORF">NCTC12722_00553</name>
</gene>
<protein>
    <submittedName>
        <fullName evidence="1">Uncharacterized protein</fullName>
    </submittedName>
</protein>
<dbReference type="EMBL" id="UIGB01000001">
    <property type="protein sequence ID" value="SUU83389.1"/>
    <property type="molecule type" value="Genomic_DNA"/>
</dbReference>